<evidence type="ECO:0000313" key="2">
    <source>
        <dbReference type="EMBL" id="MEE1937207.1"/>
    </source>
</evidence>
<dbReference type="InterPro" id="IPR007712">
    <property type="entry name" value="RelE/ParE_toxin"/>
</dbReference>
<dbReference type="RefSeq" id="WP_330077864.1">
    <property type="nucleotide sequence ID" value="NZ_JAZDQJ010000054.1"/>
</dbReference>
<dbReference type="Gene3D" id="3.30.2310.20">
    <property type="entry name" value="RelE-like"/>
    <property type="match status" value="1"/>
</dbReference>
<dbReference type="EMBL" id="JAZDQJ010000054">
    <property type="protein sequence ID" value="MEE1937207.1"/>
    <property type="molecule type" value="Genomic_DNA"/>
</dbReference>
<accession>A0ABU7I054</accession>
<gene>
    <name evidence="2" type="ORF">V0R50_28620</name>
</gene>
<organism evidence="2 3">
    <name type="scientific">Pseudomonas ulcerans</name>
    <dbReference type="NCBI Taxonomy" id="3115852"/>
    <lineage>
        <taxon>Bacteria</taxon>
        <taxon>Pseudomonadati</taxon>
        <taxon>Pseudomonadota</taxon>
        <taxon>Gammaproteobacteria</taxon>
        <taxon>Pseudomonadales</taxon>
        <taxon>Pseudomonadaceae</taxon>
        <taxon>Pseudomonas</taxon>
    </lineage>
</organism>
<reference evidence="2 3" key="1">
    <citation type="submission" date="2024-01" db="EMBL/GenBank/DDBJ databases">
        <title>Unpublished Manusciprt.</title>
        <authorList>
            <person name="Duman M."/>
            <person name="Valdes E.G."/>
            <person name="Ajmi N."/>
            <person name="Altun S."/>
            <person name="Saticioglu I.B."/>
        </authorList>
    </citation>
    <scope>NUCLEOTIDE SEQUENCE [LARGE SCALE GENOMIC DNA]</scope>
    <source>
        <strain evidence="2 3">148P</strain>
    </source>
</reference>
<comment type="caution">
    <text evidence="2">The sequence shown here is derived from an EMBL/GenBank/DDBJ whole genome shotgun (WGS) entry which is preliminary data.</text>
</comment>
<keyword evidence="3" id="KW-1185">Reference proteome</keyword>
<evidence type="ECO:0000313" key="3">
    <source>
        <dbReference type="Proteomes" id="UP001335100"/>
    </source>
</evidence>
<keyword evidence="1" id="KW-1277">Toxin-antitoxin system</keyword>
<dbReference type="Pfam" id="PF05016">
    <property type="entry name" value="ParE_toxin"/>
    <property type="match status" value="1"/>
</dbReference>
<sequence length="114" mass="12905">MSRLAIRYTATAQQSIEDLVSYLADYHGTDIALAKVGQLLDQIGNRLNDTALGYPVSFQASELGIFQYRELNTGGYRVFYEMHEADNSVAVMLVLRQKQSVENQLIRYCLLKPL</sequence>
<evidence type="ECO:0000256" key="1">
    <source>
        <dbReference type="ARBA" id="ARBA00022649"/>
    </source>
</evidence>
<dbReference type="InterPro" id="IPR035093">
    <property type="entry name" value="RelE/ParE_toxin_dom_sf"/>
</dbReference>
<name>A0ABU7I054_9PSED</name>
<protein>
    <submittedName>
        <fullName evidence="2">Type II toxin-antitoxin system RelE/ParE family toxin</fullName>
    </submittedName>
</protein>
<dbReference type="Proteomes" id="UP001335100">
    <property type="component" value="Unassembled WGS sequence"/>
</dbReference>
<proteinExistence type="predicted"/>